<dbReference type="GO" id="GO:0016787">
    <property type="term" value="F:hydrolase activity"/>
    <property type="evidence" value="ECO:0007669"/>
    <property type="project" value="UniProtKB-KW"/>
</dbReference>
<dbReference type="CDD" id="cd07729">
    <property type="entry name" value="AHL_lactonase_MBL-fold"/>
    <property type="match status" value="1"/>
</dbReference>
<dbReference type="PANTHER" id="PTHR42978:SF2">
    <property type="entry name" value="102 KBASES UNSTABLE REGION: FROM 1 TO 119443"/>
    <property type="match status" value="1"/>
</dbReference>
<evidence type="ECO:0000256" key="5">
    <source>
        <dbReference type="ARBA" id="ARBA00022833"/>
    </source>
</evidence>
<evidence type="ECO:0000256" key="2">
    <source>
        <dbReference type="ARBA" id="ARBA00007749"/>
    </source>
</evidence>
<dbReference type="GO" id="GO:0046872">
    <property type="term" value="F:metal ion binding"/>
    <property type="evidence" value="ECO:0007669"/>
    <property type="project" value="UniProtKB-KW"/>
</dbReference>
<reference evidence="7 8" key="1">
    <citation type="submission" date="2018-08" db="EMBL/GenBank/DDBJ databases">
        <title>Bacillus chawlae sp. nov., Bacillus glennii sp. nov., and Bacillus saganii sp. nov. Isolated from the Vehicle Assembly Building at Kennedy Space Center where the Viking Spacecraft were Assembled.</title>
        <authorList>
            <person name="Seuylemezian A."/>
            <person name="Vaishampayan P."/>
        </authorList>
    </citation>
    <scope>NUCLEOTIDE SEQUENCE [LARGE SCALE GENOMIC DNA]</scope>
    <source>
        <strain evidence="7 8">V44-8</strain>
    </source>
</reference>
<accession>A0A372LGC9</accession>
<feature type="domain" description="Metallo-beta-lactamase" evidence="6">
    <location>
        <begin position="51"/>
        <end position="264"/>
    </location>
</feature>
<keyword evidence="5" id="KW-0862">Zinc</keyword>
<dbReference type="PANTHER" id="PTHR42978">
    <property type="entry name" value="QUORUM-QUENCHING LACTONASE YTNP-RELATED-RELATED"/>
    <property type="match status" value="1"/>
</dbReference>
<comment type="cofactor">
    <cofactor evidence="1">
        <name>Zn(2+)</name>
        <dbReference type="ChEBI" id="CHEBI:29105"/>
    </cofactor>
</comment>
<evidence type="ECO:0000256" key="4">
    <source>
        <dbReference type="ARBA" id="ARBA00022801"/>
    </source>
</evidence>
<gene>
    <name evidence="7" type="ORF">D0466_04260</name>
</gene>
<keyword evidence="8" id="KW-1185">Reference proteome</keyword>
<dbReference type="InterPro" id="IPR051013">
    <property type="entry name" value="MBL_superfamily_lactonases"/>
</dbReference>
<dbReference type="Pfam" id="PF00753">
    <property type="entry name" value="Lactamase_B"/>
    <property type="match status" value="1"/>
</dbReference>
<evidence type="ECO:0000256" key="3">
    <source>
        <dbReference type="ARBA" id="ARBA00022723"/>
    </source>
</evidence>
<sequence>MERYQRDKLWLNCWGGHFMAQGLKVTAVDCGPLKLDKGIFVTGASGLISAPSTVWIIEHPKKGLILFDTGINYNVADPEAAEKHWGPGMRDAFGCQMTREDAIDRQLIKLGYKLDDVKYVVLSHMHLDHAGGMVHFPNATFVVQKDELRYAWWPDSWTRIVYCLNDYKESRGYNFLELEGDTDLFHDGTIKLISTPGHSAGHQAMLVRLENRGHICLAADSAHLKEAYRNSLPMPYDWSTEKHLSTYTKLRTMENAGIPIYLTHDQKDFDEFPKNGEWAD</sequence>
<dbReference type="SUPFAM" id="SSF56281">
    <property type="entry name" value="Metallo-hydrolase/oxidoreductase"/>
    <property type="match status" value="1"/>
</dbReference>
<dbReference type="SMART" id="SM00849">
    <property type="entry name" value="Lactamase_B"/>
    <property type="match status" value="1"/>
</dbReference>
<evidence type="ECO:0000259" key="6">
    <source>
        <dbReference type="SMART" id="SM00849"/>
    </source>
</evidence>
<evidence type="ECO:0000313" key="8">
    <source>
        <dbReference type="Proteomes" id="UP000262939"/>
    </source>
</evidence>
<protein>
    <submittedName>
        <fullName evidence="7">N-acyl homoserine lactonase family protein</fullName>
    </submittedName>
</protein>
<keyword evidence="3" id="KW-0479">Metal-binding</keyword>
<keyword evidence="4" id="KW-0378">Hydrolase</keyword>
<dbReference type="Proteomes" id="UP000262939">
    <property type="component" value="Unassembled WGS sequence"/>
</dbReference>
<dbReference type="Gene3D" id="3.60.15.10">
    <property type="entry name" value="Ribonuclease Z/Hydroxyacylglutathione hydrolase-like"/>
    <property type="match status" value="1"/>
</dbReference>
<evidence type="ECO:0000256" key="1">
    <source>
        <dbReference type="ARBA" id="ARBA00001947"/>
    </source>
</evidence>
<dbReference type="EMBL" id="QVTD01000003">
    <property type="protein sequence ID" value="RFU65129.1"/>
    <property type="molecule type" value="Genomic_DNA"/>
</dbReference>
<comment type="similarity">
    <text evidence="2">Belongs to the metallo-beta-lactamase superfamily.</text>
</comment>
<evidence type="ECO:0000313" key="7">
    <source>
        <dbReference type="EMBL" id="RFU65129.1"/>
    </source>
</evidence>
<comment type="caution">
    <text evidence="7">The sequence shown here is derived from an EMBL/GenBank/DDBJ whole genome shotgun (WGS) entry which is preliminary data.</text>
</comment>
<name>A0A372LGC9_9BACI</name>
<dbReference type="InterPro" id="IPR036866">
    <property type="entry name" value="RibonucZ/Hydroxyglut_hydro"/>
</dbReference>
<proteinExistence type="inferred from homology"/>
<organism evidence="7 8">
    <name type="scientific">Peribacillus glennii</name>
    <dbReference type="NCBI Taxonomy" id="2303991"/>
    <lineage>
        <taxon>Bacteria</taxon>
        <taxon>Bacillati</taxon>
        <taxon>Bacillota</taxon>
        <taxon>Bacilli</taxon>
        <taxon>Bacillales</taxon>
        <taxon>Bacillaceae</taxon>
        <taxon>Peribacillus</taxon>
    </lineage>
</organism>
<dbReference type="AlphaFoldDB" id="A0A372LGC9"/>
<dbReference type="InterPro" id="IPR001279">
    <property type="entry name" value="Metallo-B-lactamas"/>
</dbReference>